<feature type="transmembrane region" description="Helical" evidence="19">
    <location>
        <begin position="114"/>
        <end position="132"/>
    </location>
</feature>
<protein>
    <recommendedName>
        <fullName evidence="7 18">Phosphatidate cytidylyltransferase</fullName>
        <ecNumber evidence="6 18">2.7.7.41</ecNumber>
    </recommendedName>
</protein>
<feature type="transmembrane region" description="Helical" evidence="19">
    <location>
        <begin position="54"/>
        <end position="72"/>
    </location>
</feature>
<keyword evidence="10 18" id="KW-0808">Transferase</keyword>
<keyword evidence="15 19" id="KW-0472">Membrane</keyword>
<dbReference type="PANTHER" id="PTHR46382:SF1">
    <property type="entry name" value="PHOSPHATIDATE CYTIDYLYLTRANSFERASE"/>
    <property type="match status" value="1"/>
</dbReference>
<feature type="transmembrane region" description="Helical" evidence="19">
    <location>
        <begin position="200"/>
        <end position="220"/>
    </location>
</feature>
<evidence type="ECO:0000256" key="7">
    <source>
        <dbReference type="ARBA" id="ARBA00019373"/>
    </source>
</evidence>
<feature type="transmembrane region" description="Helical" evidence="19">
    <location>
        <begin position="12"/>
        <end position="42"/>
    </location>
</feature>
<dbReference type="EMBL" id="UHFR01000005">
    <property type="protein sequence ID" value="SUN77144.1"/>
    <property type="molecule type" value="Genomic_DNA"/>
</dbReference>
<feature type="transmembrane region" description="Helical" evidence="19">
    <location>
        <begin position="138"/>
        <end position="155"/>
    </location>
</feature>
<proteinExistence type="inferred from homology"/>
<keyword evidence="14" id="KW-0443">Lipid metabolism</keyword>
<evidence type="ECO:0000256" key="2">
    <source>
        <dbReference type="ARBA" id="ARBA00004651"/>
    </source>
</evidence>
<evidence type="ECO:0000256" key="9">
    <source>
        <dbReference type="ARBA" id="ARBA00022516"/>
    </source>
</evidence>
<evidence type="ECO:0000256" key="3">
    <source>
        <dbReference type="ARBA" id="ARBA00005119"/>
    </source>
</evidence>
<evidence type="ECO:0000256" key="18">
    <source>
        <dbReference type="RuleBase" id="RU003938"/>
    </source>
</evidence>
<sequence length="267" mass="28881">MDKELQKRVIFAGIALAIFLPLLYLGGVAFQVGVGLIAMLGVHELLRMRGLETASLEGGLAMLAAFVFTVPIENYLKFLPMDGSLTAYGIVVFLLLGATVLGKNYTYNDAVYPIASSFYVGFGFHALVSARLAGFDKVLLALFIVWVTDSGAYLIGKKYGRRKLMPAVSPNKTIEGSLGGILAAVLVTFIFVLVDRHVASSHNLFTMLIFAVIFSSAGQFGDLVESAIKRYFGVKDSGKFIPGHGGVLDRFDSLLFVFPLMHLLGLI</sequence>
<dbReference type="PROSITE" id="PS01315">
    <property type="entry name" value="CDS"/>
    <property type="match status" value="1"/>
</dbReference>
<evidence type="ECO:0000256" key="13">
    <source>
        <dbReference type="ARBA" id="ARBA00022989"/>
    </source>
</evidence>
<keyword evidence="17" id="KW-1208">Phospholipid metabolism</keyword>
<feature type="transmembrane region" description="Helical" evidence="19">
    <location>
        <begin position="176"/>
        <end position="194"/>
    </location>
</feature>
<evidence type="ECO:0000313" key="20">
    <source>
        <dbReference type="EMBL" id="SUN77144.1"/>
    </source>
</evidence>
<comment type="catalytic activity">
    <reaction evidence="1 18">
        <text>a 1,2-diacyl-sn-glycero-3-phosphate + CTP + H(+) = a CDP-1,2-diacyl-sn-glycerol + diphosphate</text>
        <dbReference type="Rhea" id="RHEA:16229"/>
        <dbReference type="ChEBI" id="CHEBI:15378"/>
        <dbReference type="ChEBI" id="CHEBI:33019"/>
        <dbReference type="ChEBI" id="CHEBI:37563"/>
        <dbReference type="ChEBI" id="CHEBI:58332"/>
        <dbReference type="ChEBI" id="CHEBI:58608"/>
        <dbReference type="EC" id="2.7.7.41"/>
    </reaction>
</comment>
<evidence type="ECO:0000256" key="11">
    <source>
        <dbReference type="ARBA" id="ARBA00022692"/>
    </source>
</evidence>
<evidence type="ECO:0000256" key="17">
    <source>
        <dbReference type="ARBA" id="ARBA00023264"/>
    </source>
</evidence>
<comment type="similarity">
    <text evidence="5 18">Belongs to the CDS family.</text>
</comment>
<reference evidence="20" key="1">
    <citation type="submission" date="2018-06" db="EMBL/GenBank/DDBJ databases">
        <authorList>
            <consortium name="Pathogen Informatics"/>
            <person name="Doyle S."/>
        </authorList>
    </citation>
    <scope>NUCLEOTIDE SEQUENCE [LARGE SCALE GENOMIC DNA]</scope>
    <source>
        <strain evidence="20">NCTC13765</strain>
    </source>
</reference>
<comment type="pathway">
    <text evidence="4">Lipid metabolism.</text>
</comment>
<evidence type="ECO:0000256" key="4">
    <source>
        <dbReference type="ARBA" id="ARBA00005189"/>
    </source>
</evidence>
<evidence type="ECO:0000256" key="16">
    <source>
        <dbReference type="ARBA" id="ARBA00023209"/>
    </source>
</evidence>
<evidence type="ECO:0000256" key="1">
    <source>
        <dbReference type="ARBA" id="ARBA00001698"/>
    </source>
</evidence>
<evidence type="ECO:0000256" key="15">
    <source>
        <dbReference type="ARBA" id="ARBA00023136"/>
    </source>
</evidence>
<keyword evidence="9" id="KW-0444">Lipid biosynthesis</keyword>
<keyword evidence="13 19" id="KW-1133">Transmembrane helix</keyword>
<comment type="subcellular location">
    <subcellularLocation>
        <location evidence="2">Cell membrane</location>
        <topology evidence="2">Multi-pass membrane protein</topology>
    </subcellularLocation>
</comment>
<dbReference type="Pfam" id="PF01148">
    <property type="entry name" value="CTP_transf_1"/>
    <property type="match status" value="1"/>
</dbReference>
<evidence type="ECO:0000256" key="19">
    <source>
        <dbReference type="SAM" id="Phobius"/>
    </source>
</evidence>
<dbReference type="STRING" id="1123307.GCA_000380065_00350"/>
<organism evidence="20 21">
    <name type="scientific">Streptococcus massiliensis</name>
    <dbReference type="NCBI Taxonomy" id="313439"/>
    <lineage>
        <taxon>Bacteria</taxon>
        <taxon>Bacillati</taxon>
        <taxon>Bacillota</taxon>
        <taxon>Bacilli</taxon>
        <taxon>Lactobacillales</taxon>
        <taxon>Streptococcaceae</taxon>
        <taxon>Streptococcus</taxon>
    </lineage>
</organism>
<evidence type="ECO:0000256" key="6">
    <source>
        <dbReference type="ARBA" id="ARBA00012487"/>
    </source>
</evidence>
<name>A0A380L1C2_9STRE</name>
<accession>A0A380L1C2</accession>
<dbReference type="EC" id="2.7.7.41" evidence="6 18"/>
<evidence type="ECO:0000256" key="12">
    <source>
        <dbReference type="ARBA" id="ARBA00022695"/>
    </source>
</evidence>
<feature type="transmembrane region" description="Helical" evidence="19">
    <location>
        <begin position="84"/>
        <end position="102"/>
    </location>
</feature>
<keyword evidence="21" id="KW-1185">Reference proteome</keyword>
<evidence type="ECO:0000256" key="14">
    <source>
        <dbReference type="ARBA" id="ARBA00023098"/>
    </source>
</evidence>
<keyword evidence="11 18" id="KW-0812">Transmembrane</keyword>
<dbReference type="AlphaFoldDB" id="A0A380L1C2"/>
<evidence type="ECO:0000256" key="8">
    <source>
        <dbReference type="ARBA" id="ARBA00022475"/>
    </source>
</evidence>
<evidence type="ECO:0000256" key="5">
    <source>
        <dbReference type="ARBA" id="ARBA00010185"/>
    </source>
</evidence>
<dbReference type="OrthoDB" id="9799199at2"/>
<keyword evidence="16" id="KW-0594">Phospholipid biosynthesis</keyword>
<keyword evidence="8" id="KW-1003">Cell membrane</keyword>
<evidence type="ECO:0000313" key="21">
    <source>
        <dbReference type="Proteomes" id="UP000254634"/>
    </source>
</evidence>
<comment type="pathway">
    <text evidence="3 18">Phospholipid metabolism; CDP-diacylglycerol biosynthesis; CDP-diacylglycerol from sn-glycerol 3-phosphate: step 3/3.</text>
</comment>
<keyword evidence="12 18" id="KW-0548">Nucleotidyltransferase</keyword>
<evidence type="ECO:0000256" key="10">
    <source>
        <dbReference type="ARBA" id="ARBA00022679"/>
    </source>
</evidence>
<dbReference type="GO" id="GO:0005886">
    <property type="term" value="C:plasma membrane"/>
    <property type="evidence" value="ECO:0007669"/>
    <property type="project" value="UniProtKB-SubCell"/>
</dbReference>
<dbReference type="Proteomes" id="UP000254634">
    <property type="component" value="Unassembled WGS sequence"/>
</dbReference>
<dbReference type="GO" id="GO:0004605">
    <property type="term" value="F:phosphatidate cytidylyltransferase activity"/>
    <property type="evidence" value="ECO:0007669"/>
    <property type="project" value="UniProtKB-EC"/>
</dbReference>
<dbReference type="InterPro" id="IPR000374">
    <property type="entry name" value="PC_trans"/>
</dbReference>
<dbReference type="GO" id="GO:0016024">
    <property type="term" value="P:CDP-diacylglycerol biosynthetic process"/>
    <property type="evidence" value="ECO:0007669"/>
    <property type="project" value="UniProtKB-UniPathway"/>
</dbReference>
<gene>
    <name evidence="20" type="primary">cdsA</name>
    <name evidence="20" type="ORF">NCTC13765_01668</name>
</gene>
<dbReference type="PANTHER" id="PTHR46382">
    <property type="entry name" value="PHOSPHATIDATE CYTIDYLYLTRANSFERASE"/>
    <property type="match status" value="1"/>
</dbReference>
<dbReference type="UniPathway" id="UPA00557">
    <property type="reaction ID" value="UER00614"/>
</dbReference>
<dbReference type="RefSeq" id="WP_018371035.1">
    <property type="nucleotide sequence ID" value="NZ_UHFR01000005.1"/>
</dbReference>